<keyword evidence="2" id="KW-0677">Repeat</keyword>
<dbReference type="FunFam" id="2.60.260.20:FF:000005">
    <property type="entry name" value="Chaperone protein dnaJ 1, mitochondrial"/>
    <property type="match status" value="1"/>
</dbReference>
<dbReference type="PANTHER" id="PTHR43096:SF10">
    <property type="entry name" value="CHAPERONE PROTEIN DNAJ A6, CHLOROPLASTIC"/>
    <property type="match status" value="1"/>
</dbReference>
<evidence type="ECO:0000313" key="7">
    <source>
        <dbReference type="Proteomes" id="UP000261704"/>
    </source>
</evidence>
<dbReference type="Pfam" id="PF00226">
    <property type="entry name" value="DnaJ"/>
    <property type="match status" value="1"/>
</dbReference>
<dbReference type="InterPro" id="IPR036869">
    <property type="entry name" value="J_dom_sf"/>
</dbReference>
<dbReference type="PRINTS" id="PR00625">
    <property type="entry name" value="JDOMAIN"/>
</dbReference>
<dbReference type="InterPro" id="IPR008971">
    <property type="entry name" value="HSP40/DnaJ_pept-bd"/>
</dbReference>
<dbReference type="EMBL" id="CP032125">
    <property type="protein sequence ID" value="AXX98765.1"/>
    <property type="molecule type" value="Genomic_DNA"/>
</dbReference>
<accession>A0A347UIT7</accession>
<dbReference type="Proteomes" id="UP000261704">
    <property type="component" value="Chromosome"/>
</dbReference>
<gene>
    <name evidence="6" type="ORF">BAR1_13040</name>
</gene>
<dbReference type="SUPFAM" id="SSF46565">
    <property type="entry name" value="Chaperone J-domain"/>
    <property type="match status" value="1"/>
</dbReference>
<keyword evidence="1" id="KW-0479">Metal-binding</keyword>
<dbReference type="KEGG" id="pamo:BAR1_13040"/>
<dbReference type="GO" id="GO:0051082">
    <property type="term" value="F:unfolded protein binding"/>
    <property type="evidence" value="ECO:0007669"/>
    <property type="project" value="InterPro"/>
</dbReference>
<dbReference type="SMART" id="SM00271">
    <property type="entry name" value="DnaJ"/>
    <property type="match status" value="1"/>
</dbReference>
<dbReference type="GO" id="GO:0042026">
    <property type="term" value="P:protein refolding"/>
    <property type="evidence" value="ECO:0007669"/>
    <property type="project" value="TreeGrafter"/>
</dbReference>
<dbReference type="RefSeq" id="WP_118943419.1">
    <property type="nucleotide sequence ID" value="NZ_CP032125.1"/>
</dbReference>
<dbReference type="CDD" id="cd10747">
    <property type="entry name" value="DnaJ_C"/>
    <property type="match status" value="1"/>
</dbReference>
<reference evidence="6 7" key="1">
    <citation type="submission" date="2018-09" db="EMBL/GenBank/DDBJ databases">
        <title>Profundibacter amoris BAR1 gen. nov., sp. nov., a new member of the Roseobacter clade isolated at Lokis Castle Vent Field on the Arctic Mid-Oceanic Ridge.</title>
        <authorList>
            <person name="Le Moine Bauer S."/>
            <person name="Sjoeberg A.G."/>
            <person name="L'Haridon S."/>
            <person name="Stokke R."/>
            <person name="Roalkvam I."/>
            <person name="Steen I.H."/>
            <person name="Dahle H."/>
        </authorList>
    </citation>
    <scope>NUCLEOTIDE SEQUENCE [LARGE SCALE GENOMIC DNA]</scope>
    <source>
        <strain evidence="6 7">BAR1</strain>
    </source>
</reference>
<dbReference type="Gene3D" id="2.60.260.20">
    <property type="entry name" value="Urease metallochaperone UreE, N-terminal domain"/>
    <property type="match status" value="2"/>
</dbReference>
<dbReference type="PANTHER" id="PTHR43096">
    <property type="entry name" value="DNAJ HOMOLOG 1, MITOCHONDRIAL-RELATED"/>
    <property type="match status" value="1"/>
</dbReference>
<evidence type="ECO:0000256" key="4">
    <source>
        <dbReference type="ARBA" id="ARBA00022833"/>
    </source>
</evidence>
<protein>
    <submittedName>
        <fullName evidence="6">J domain-containing protein</fullName>
    </submittedName>
</protein>
<dbReference type="Pfam" id="PF01556">
    <property type="entry name" value="DnaJ_C"/>
    <property type="match status" value="1"/>
</dbReference>
<evidence type="ECO:0000259" key="5">
    <source>
        <dbReference type="PROSITE" id="PS50076"/>
    </source>
</evidence>
<dbReference type="AlphaFoldDB" id="A0A347UIT7"/>
<dbReference type="InterPro" id="IPR001623">
    <property type="entry name" value="DnaJ_domain"/>
</dbReference>
<dbReference type="SUPFAM" id="SSF49493">
    <property type="entry name" value="HSP40/DnaJ peptide-binding domain"/>
    <property type="match status" value="2"/>
</dbReference>
<dbReference type="Gene3D" id="1.10.287.110">
    <property type="entry name" value="DnaJ domain"/>
    <property type="match status" value="1"/>
</dbReference>
<feature type="domain" description="J" evidence="5">
    <location>
        <begin position="4"/>
        <end position="69"/>
    </location>
</feature>
<organism evidence="6 7">
    <name type="scientific">Profundibacter amoris</name>
    <dbReference type="NCBI Taxonomy" id="2171755"/>
    <lineage>
        <taxon>Bacteria</taxon>
        <taxon>Pseudomonadati</taxon>
        <taxon>Pseudomonadota</taxon>
        <taxon>Alphaproteobacteria</taxon>
        <taxon>Rhodobacterales</taxon>
        <taxon>Paracoccaceae</taxon>
        <taxon>Profundibacter</taxon>
    </lineage>
</organism>
<evidence type="ECO:0000256" key="1">
    <source>
        <dbReference type="ARBA" id="ARBA00022723"/>
    </source>
</evidence>
<dbReference type="PROSITE" id="PS00636">
    <property type="entry name" value="DNAJ_1"/>
    <property type="match status" value="1"/>
</dbReference>
<dbReference type="GO" id="GO:0005737">
    <property type="term" value="C:cytoplasm"/>
    <property type="evidence" value="ECO:0007669"/>
    <property type="project" value="TreeGrafter"/>
</dbReference>
<evidence type="ECO:0000256" key="2">
    <source>
        <dbReference type="ARBA" id="ARBA00022737"/>
    </source>
</evidence>
<evidence type="ECO:0000256" key="3">
    <source>
        <dbReference type="ARBA" id="ARBA00022771"/>
    </source>
</evidence>
<keyword evidence="3" id="KW-0863">Zinc-finger</keyword>
<dbReference type="InterPro" id="IPR018253">
    <property type="entry name" value="DnaJ_domain_CS"/>
</dbReference>
<dbReference type="InterPro" id="IPR002939">
    <property type="entry name" value="DnaJ_C"/>
</dbReference>
<dbReference type="OrthoDB" id="9779889at2"/>
<dbReference type="PROSITE" id="PS50076">
    <property type="entry name" value="DNAJ_2"/>
    <property type="match status" value="1"/>
</dbReference>
<dbReference type="CDD" id="cd06257">
    <property type="entry name" value="DnaJ"/>
    <property type="match status" value="1"/>
</dbReference>
<evidence type="ECO:0000313" key="6">
    <source>
        <dbReference type="EMBL" id="AXX98765.1"/>
    </source>
</evidence>
<keyword evidence="7" id="KW-1185">Reference proteome</keyword>
<keyword evidence="4" id="KW-0862">Zinc</keyword>
<sequence>MSNDPYSALGLKKSATDAEIKKAYRKIARTHHPDLNPGDSTAEAKFKAASMAYDLLKDPEQRRRFDAGEIDATGAEKQPERKFYRDYAEQPGHGYGNTHGYEDFGDMSDIFADILRQRQAQGGAGGAGAGFGGRGFDARGADARYMLEVDFMDAVKGGKKRITLPSGDNLEVKIPEGTRDGQTIRLRGKGGEGYGKGPRGDAYVTINVRPHKVFKREGDDIHITLPITIDEAVLGGKVPTPTIHGTVNLTIPKGASSGQTLRLRGKGVKRGSKKGDQKVELQIKMPPNVDADLEKFMQDWRKDHAYDPRKGMTS</sequence>
<proteinExistence type="predicted"/>
<dbReference type="GO" id="GO:0008270">
    <property type="term" value="F:zinc ion binding"/>
    <property type="evidence" value="ECO:0007669"/>
    <property type="project" value="UniProtKB-KW"/>
</dbReference>
<name>A0A347UIT7_9RHOB</name>